<dbReference type="OrthoDB" id="10278at10239"/>
<accession>A0A023MHQ2</accession>
<dbReference type="GeneID" id="19487088"/>
<proteinExistence type="predicted"/>
<reference evidence="1 2" key="1">
    <citation type="journal article" date="2014" name="Genome Announc.">
        <title>Complete Genome Sequences of Two Escherichia coli O157:H7 Phages Effective in Limiting Contamination of Food Products.</title>
        <authorList>
            <person name="Hong Y."/>
            <person name="Pan Y."/>
            <person name="Harman N.J."/>
            <person name="Ebner P.D."/>
        </authorList>
    </citation>
    <scope>NUCLEOTIDE SEQUENCE [LARGE SCALE GENOMIC DNA]</scope>
</reference>
<evidence type="ECO:0000313" key="2">
    <source>
        <dbReference type="Proteomes" id="UP000026908"/>
    </source>
</evidence>
<evidence type="ECO:0000313" key="1">
    <source>
        <dbReference type="EMBL" id="AHN83553.1"/>
    </source>
</evidence>
<dbReference type="KEGG" id="vg:19487088"/>
<keyword evidence="2" id="KW-1185">Reference proteome</keyword>
<dbReference type="EMBL" id="KJ190157">
    <property type="protein sequence ID" value="AHN83553.1"/>
    <property type="molecule type" value="Genomic_DNA"/>
</dbReference>
<dbReference type="RefSeq" id="YP_009031742.1">
    <property type="nucleotide sequence ID" value="NC_024139.1"/>
</dbReference>
<name>A0A023MHQ2_9CAUD</name>
<sequence>MLDFKLPVYALRAFVSIEQEGDYSVITTRYNKYVLDNRKLPGTFSQRRLILFEKRKELPYKLYPIRGRISMLSQLVGSKRNQFIDSDGNLINWKKTTFYDVVTSKVLHSARIYNGKYQCYVAKVPYPFVLSYVPAYISYILVNNSPVIYQVHQEEPEIPRLRIKL</sequence>
<dbReference type="Proteomes" id="UP000026908">
    <property type="component" value="Segment"/>
</dbReference>
<protein>
    <submittedName>
        <fullName evidence="1">Uncharacterized protein</fullName>
    </submittedName>
</protein>
<organism evidence="1 2">
    <name type="scientific">Escherichia phage vB_EcoS_FFH_1</name>
    <dbReference type="NCBI Taxonomy" id="1446489"/>
    <lineage>
        <taxon>Viruses</taxon>
        <taxon>Duplodnaviria</taxon>
        <taxon>Heunggongvirae</taxon>
        <taxon>Uroviricota</taxon>
        <taxon>Caudoviricetes</taxon>
        <taxon>Demerecviridae</taxon>
        <taxon>Markadamsvirinae</taxon>
        <taxon>Tequintavirus</taxon>
        <taxon>Tequintavirus FFH1</taxon>
    </lineage>
</organism>